<keyword evidence="1" id="KW-0732">Signal</keyword>
<evidence type="ECO:0000313" key="2">
    <source>
        <dbReference type="EMBL" id="EME82690.1"/>
    </source>
</evidence>
<name>M2YYH5_PSEFD</name>
<gene>
    <name evidence="2" type="ORF">MYCFIDRAFT_182599</name>
</gene>
<evidence type="ECO:0000256" key="1">
    <source>
        <dbReference type="SAM" id="SignalP"/>
    </source>
</evidence>
<proteinExistence type="predicted"/>
<dbReference type="VEuPathDB" id="FungiDB:MYCFIDRAFT_182599"/>
<feature type="chain" id="PRO_5004029743" evidence="1">
    <location>
        <begin position="26"/>
        <end position="206"/>
    </location>
</feature>
<dbReference type="RefSeq" id="XP_007926141.1">
    <property type="nucleotide sequence ID" value="XM_007927950.1"/>
</dbReference>
<protein>
    <submittedName>
        <fullName evidence="2">Uncharacterized protein</fullName>
    </submittedName>
</protein>
<dbReference type="eggNOG" id="ENOG502SR4X">
    <property type="taxonomic scope" value="Eukaryota"/>
</dbReference>
<organism evidence="2 3">
    <name type="scientific">Pseudocercospora fijiensis (strain CIRAD86)</name>
    <name type="common">Black leaf streak disease fungus</name>
    <name type="synonym">Mycosphaerella fijiensis</name>
    <dbReference type="NCBI Taxonomy" id="383855"/>
    <lineage>
        <taxon>Eukaryota</taxon>
        <taxon>Fungi</taxon>
        <taxon>Dikarya</taxon>
        <taxon>Ascomycota</taxon>
        <taxon>Pezizomycotina</taxon>
        <taxon>Dothideomycetes</taxon>
        <taxon>Dothideomycetidae</taxon>
        <taxon>Mycosphaerellales</taxon>
        <taxon>Mycosphaerellaceae</taxon>
        <taxon>Pseudocercospora</taxon>
    </lineage>
</organism>
<evidence type="ECO:0000313" key="3">
    <source>
        <dbReference type="Proteomes" id="UP000016932"/>
    </source>
</evidence>
<dbReference type="AlphaFoldDB" id="M2YYH5"/>
<dbReference type="KEGG" id="pfj:MYCFIDRAFT_182599"/>
<sequence>MVNLPWWKFALGVLAIWGLFELTKAAIQHFKAGPPANAGKDYGDLSWYCRRDCGKSWEEAEPKGCVFDELEFRFTHPECINDDAQKDFAESGPGPDGKWLYAIDVDWRHSDEGHGNIYNGTNMHIINSDELRNMIKPKLTVWHSNLWHISHCLWYWRKVSLSRFDGTLLPMDRAEEAEHSYHCTRMIINYLRKEHLTDQYKTSFSF</sequence>
<feature type="signal peptide" evidence="1">
    <location>
        <begin position="1"/>
        <end position="25"/>
    </location>
</feature>
<dbReference type="PANTHER" id="PTHR35896:SF3">
    <property type="entry name" value="MAJOR FACILITATOR SUPERFAMILY TRANSPORTER"/>
    <property type="match status" value="1"/>
</dbReference>
<dbReference type="GeneID" id="19334621"/>
<dbReference type="Proteomes" id="UP000016932">
    <property type="component" value="Unassembled WGS sequence"/>
</dbReference>
<keyword evidence="3" id="KW-1185">Reference proteome</keyword>
<accession>M2YYH5</accession>
<reference evidence="2 3" key="1">
    <citation type="journal article" date="2012" name="PLoS Pathog.">
        <title>Diverse lifestyles and strategies of plant pathogenesis encoded in the genomes of eighteen Dothideomycetes fungi.</title>
        <authorList>
            <person name="Ohm R.A."/>
            <person name="Feau N."/>
            <person name="Henrissat B."/>
            <person name="Schoch C.L."/>
            <person name="Horwitz B.A."/>
            <person name="Barry K.W."/>
            <person name="Condon B.J."/>
            <person name="Copeland A.C."/>
            <person name="Dhillon B."/>
            <person name="Glaser F."/>
            <person name="Hesse C.N."/>
            <person name="Kosti I."/>
            <person name="LaButti K."/>
            <person name="Lindquist E.A."/>
            <person name="Lucas S."/>
            <person name="Salamov A.A."/>
            <person name="Bradshaw R.E."/>
            <person name="Ciuffetti L."/>
            <person name="Hamelin R.C."/>
            <person name="Kema G.H.J."/>
            <person name="Lawrence C."/>
            <person name="Scott J.A."/>
            <person name="Spatafora J.W."/>
            <person name="Turgeon B.G."/>
            <person name="de Wit P.J.G.M."/>
            <person name="Zhong S."/>
            <person name="Goodwin S.B."/>
            <person name="Grigoriev I.V."/>
        </authorList>
    </citation>
    <scope>NUCLEOTIDE SEQUENCE [LARGE SCALE GENOMIC DNA]</scope>
    <source>
        <strain evidence="2 3">CIRAD86</strain>
    </source>
</reference>
<dbReference type="InterPro" id="IPR053008">
    <property type="entry name" value="Phomopsin_biosynth_assoc"/>
</dbReference>
<dbReference type="PANTHER" id="PTHR35896">
    <property type="entry name" value="IG-LIKE DOMAIN-CONTAINING PROTEIN"/>
    <property type="match status" value="1"/>
</dbReference>
<dbReference type="EMBL" id="KB446558">
    <property type="protein sequence ID" value="EME82690.1"/>
    <property type="molecule type" value="Genomic_DNA"/>
</dbReference>
<dbReference type="OrthoDB" id="3501153at2759"/>
<dbReference type="HOGENOM" id="CLU_083404_0_0_1"/>